<dbReference type="PANTHER" id="PTHR10947:SF0">
    <property type="entry name" value="PHENYLALANINE--TRNA LIGASE BETA SUBUNIT"/>
    <property type="match status" value="1"/>
</dbReference>
<keyword evidence="11 16" id="KW-0694">RNA-binding</keyword>
<dbReference type="Pfam" id="PF03147">
    <property type="entry name" value="FDX-ACB"/>
    <property type="match status" value="1"/>
</dbReference>
<proteinExistence type="inferred from homology"/>
<organism evidence="20 21">
    <name type="scientific">Catellicoccus marimammalium M35/04/3</name>
    <dbReference type="NCBI Taxonomy" id="1234409"/>
    <lineage>
        <taxon>Bacteria</taxon>
        <taxon>Bacillati</taxon>
        <taxon>Bacillota</taxon>
        <taxon>Bacilli</taxon>
        <taxon>Lactobacillales</taxon>
        <taxon>Enterococcaceae</taxon>
        <taxon>Catellicoccus</taxon>
    </lineage>
</organism>
<dbReference type="GO" id="GO:0016740">
    <property type="term" value="F:transferase activity"/>
    <property type="evidence" value="ECO:0007669"/>
    <property type="project" value="UniProtKB-ARBA"/>
</dbReference>
<feature type="domain" description="B5" evidence="19">
    <location>
        <begin position="406"/>
        <end position="481"/>
    </location>
</feature>
<dbReference type="SMART" id="SM00873">
    <property type="entry name" value="B3_4"/>
    <property type="match status" value="1"/>
</dbReference>
<dbReference type="InterPro" id="IPR012340">
    <property type="entry name" value="NA-bd_OB-fold"/>
</dbReference>
<keyword evidence="9 15" id="KW-0067">ATP-binding</keyword>
<dbReference type="InterPro" id="IPR045060">
    <property type="entry name" value="Phe-tRNA-ligase_IIc_bsu"/>
</dbReference>
<name>K8ZK13_9ENTE</name>
<dbReference type="InterPro" id="IPR005147">
    <property type="entry name" value="tRNA_synthase_B5-dom"/>
</dbReference>
<dbReference type="EC" id="6.1.1.20" evidence="15"/>
<dbReference type="EMBL" id="AMYT01000022">
    <property type="protein sequence ID" value="EKU26933.1"/>
    <property type="molecule type" value="Genomic_DNA"/>
</dbReference>
<dbReference type="GO" id="GO:0000049">
    <property type="term" value="F:tRNA binding"/>
    <property type="evidence" value="ECO:0007669"/>
    <property type="project" value="UniProtKB-UniRule"/>
</dbReference>
<evidence type="ECO:0000256" key="14">
    <source>
        <dbReference type="ARBA" id="ARBA00049255"/>
    </source>
</evidence>
<dbReference type="NCBIfam" id="NF045760">
    <property type="entry name" value="YtpR"/>
    <property type="match status" value="1"/>
</dbReference>
<keyword evidence="21" id="KW-1185">Reference proteome</keyword>
<dbReference type="SMART" id="SM00874">
    <property type="entry name" value="B5"/>
    <property type="match status" value="1"/>
</dbReference>
<evidence type="ECO:0000256" key="7">
    <source>
        <dbReference type="ARBA" id="ARBA00022723"/>
    </source>
</evidence>
<comment type="subcellular location">
    <subcellularLocation>
        <location evidence="1 15">Cytoplasm</location>
    </subcellularLocation>
</comment>
<dbReference type="SUPFAM" id="SSF56037">
    <property type="entry name" value="PheT/TilS domain"/>
    <property type="match status" value="1"/>
</dbReference>
<feature type="binding site" evidence="15">
    <location>
        <position position="468"/>
    </location>
    <ligand>
        <name>Mg(2+)</name>
        <dbReference type="ChEBI" id="CHEBI:18420"/>
        <note>shared with alpha subunit</note>
    </ligand>
</feature>
<dbReference type="GO" id="GO:0006432">
    <property type="term" value="P:phenylalanyl-tRNA aminoacylation"/>
    <property type="evidence" value="ECO:0007669"/>
    <property type="project" value="UniProtKB-UniRule"/>
</dbReference>
<dbReference type="OrthoDB" id="9805455at2"/>
<dbReference type="InterPro" id="IPR005146">
    <property type="entry name" value="B3/B4_tRNA-bd"/>
</dbReference>
<keyword evidence="5 16" id="KW-0820">tRNA-binding</keyword>
<dbReference type="InterPro" id="IPR005121">
    <property type="entry name" value="Fdx_antiC-bd"/>
</dbReference>
<dbReference type="InterPro" id="IPR036690">
    <property type="entry name" value="Fdx_antiC-bd_sf"/>
</dbReference>
<dbReference type="NCBIfam" id="TIGR00472">
    <property type="entry name" value="pheT_bact"/>
    <property type="match status" value="1"/>
</dbReference>
<dbReference type="Gene3D" id="2.40.50.140">
    <property type="entry name" value="Nucleic acid-binding proteins"/>
    <property type="match status" value="1"/>
</dbReference>
<dbReference type="Pfam" id="PF03483">
    <property type="entry name" value="B3_4"/>
    <property type="match status" value="1"/>
</dbReference>
<dbReference type="SUPFAM" id="SSF55681">
    <property type="entry name" value="Class II aaRS and biotin synthetases"/>
    <property type="match status" value="1"/>
</dbReference>
<dbReference type="GO" id="GO:0005524">
    <property type="term" value="F:ATP binding"/>
    <property type="evidence" value="ECO:0007669"/>
    <property type="project" value="UniProtKB-UniRule"/>
</dbReference>
<dbReference type="Pfam" id="PF01588">
    <property type="entry name" value="tRNA_bind"/>
    <property type="match status" value="1"/>
</dbReference>
<evidence type="ECO:0000256" key="4">
    <source>
        <dbReference type="ARBA" id="ARBA00022490"/>
    </source>
</evidence>
<feature type="domain" description="TRNA-binding" evidence="17">
    <location>
        <begin position="40"/>
        <end position="154"/>
    </location>
</feature>
<dbReference type="SMART" id="SM00896">
    <property type="entry name" value="FDX-ACB"/>
    <property type="match status" value="1"/>
</dbReference>
<dbReference type="GO" id="GO:0009328">
    <property type="term" value="C:phenylalanine-tRNA ligase complex"/>
    <property type="evidence" value="ECO:0007669"/>
    <property type="project" value="TreeGrafter"/>
</dbReference>
<dbReference type="Gene3D" id="3.30.930.10">
    <property type="entry name" value="Bira Bifunctional Protein, Domain 2"/>
    <property type="match status" value="1"/>
</dbReference>
<dbReference type="SUPFAM" id="SSF50249">
    <property type="entry name" value="Nucleic acid-binding proteins"/>
    <property type="match status" value="1"/>
</dbReference>
<dbReference type="AlphaFoldDB" id="K8ZK13"/>
<dbReference type="STRING" id="1234409.C683_1208"/>
<dbReference type="FunFam" id="2.40.50.140:FF:000045">
    <property type="entry name" value="Phenylalanine--tRNA ligase beta subunit"/>
    <property type="match status" value="1"/>
</dbReference>
<dbReference type="CDD" id="cd00769">
    <property type="entry name" value="PheRS_beta_core"/>
    <property type="match status" value="1"/>
</dbReference>
<evidence type="ECO:0000256" key="1">
    <source>
        <dbReference type="ARBA" id="ARBA00004496"/>
    </source>
</evidence>
<dbReference type="FunFam" id="3.30.70.380:FF:000001">
    <property type="entry name" value="Phenylalanine--tRNA ligase beta subunit"/>
    <property type="match status" value="1"/>
</dbReference>
<evidence type="ECO:0000259" key="18">
    <source>
        <dbReference type="PROSITE" id="PS51447"/>
    </source>
</evidence>
<keyword evidence="10 15" id="KW-0460">Magnesium</keyword>
<comment type="subunit">
    <text evidence="3 15">Tetramer of two alpha and two beta subunits.</text>
</comment>
<dbReference type="eggNOG" id="COG0072">
    <property type="taxonomic scope" value="Bacteria"/>
</dbReference>
<dbReference type="CDD" id="cd02796">
    <property type="entry name" value="tRNA_bind_bactPheRS"/>
    <property type="match status" value="1"/>
</dbReference>
<feature type="binding site" evidence="15">
    <location>
        <position position="465"/>
    </location>
    <ligand>
        <name>Mg(2+)</name>
        <dbReference type="ChEBI" id="CHEBI:18420"/>
        <note>shared with alpha subunit</note>
    </ligand>
</feature>
<comment type="cofactor">
    <cofactor evidence="15">
        <name>Mg(2+)</name>
        <dbReference type="ChEBI" id="CHEBI:18420"/>
    </cofactor>
    <text evidence="15">Binds 2 magnesium ions per tetramer.</text>
</comment>
<dbReference type="Gene3D" id="3.30.70.380">
    <property type="entry name" value="Ferrodoxin-fold anticodon-binding domain"/>
    <property type="match status" value="1"/>
</dbReference>
<keyword evidence="8 15" id="KW-0547">Nucleotide-binding</keyword>
<evidence type="ECO:0000256" key="3">
    <source>
        <dbReference type="ARBA" id="ARBA00011209"/>
    </source>
</evidence>
<evidence type="ECO:0000256" key="10">
    <source>
        <dbReference type="ARBA" id="ARBA00022842"/>
    </source>
</evidence>
<keyword evidence="6 15" id="KW-0436">Ligase</keyword>
<dbReference type="PROSITE" id="PS50886">
    <property type="entry name" value="TRBD"/>
    <property type="match status" value="1"/>
</dbReference>
<sequence>MYVSYQWLKEWVSLDGITPEELGEKMSRTGIEIEEVKELSAGLKKIVVGEVKECIDHPNSDHLHICQVDTGEEVTQIVCGAPNVAAGQKVIVALPGARIVDNIKIKKGKMRGEVSNGMLCALEEINIPQAVTPKEYADGIYILPEDAVNGDSVFPYLGMEDAILELAITPNRADALSMYGVAYEVGAIYNKEVTVPSFTGQETGPKTALEVKATVKETEAVSDFYLRKVKGVTVASSPRWLQNRLMHMGIRPMNNVVDAVNYMMLTFGEPMHAYDASKVGNMEVCFAKEGESFQALNEEEYTLTAEDLVIRDEHQILSLAGVMGGESSAVQDTTTDVILEAGIFAPSMIRKTSQRHHLRTESSQRFEKGVNAAMPKQAIDALAFFIQKLAGGEVCEGRLDVVETEVKPEEITITTDRINHVLGTSLSTEEVVEIFGALQFPTEVMAEEIHVHVPARRFDIHIEADLIEEVARIYGYDRLPSTLPSGAVESGQLTPKQKMIRQFRHQLEGQGCQEVISYALLTEDEANRYALAEGKNVALDFPMSQEHAFLRQSLVTGLLNDLQFNMARQNKDLAFYEVGTVFEQGADRLPIERTHLAFALTGKQTPDTWQEKGKEVDFFYAKGLVEGILAYLNPVETVQYVASQREGMHPGRCADIVIGDIIIGYVGEIHPTDAKRRDLSRVYVAELDVDALNDIAKAGIQFAEVSKFPTVTRDIAILVDRTVTNGEIEALIQEKGGKWLRSVTLFDVYMGENIAEDKKSMAYQCAFNKQDATLTDEEIEQAMNKIIAALEETYQAVIR</sequence>
<evidence type="ECO:0000256" key="5">
    <source>
        <dbReference type="ARBA" id="ARBA00022555"/>
    </source>
</evidence>
<dbReference type="InterPro" id="IPR002547">
    <property type="entry name" value="tRNA-bd_dom"/>
</dbReference>
<comment type="similarity">
    <text evidence="2 15">Belongs to the phenylalanyl-tRNA synthetase beta subunit family. Type 1 subfamily.</text>
</comment>
<dbReference type="Pfam" id="PF17759">
    <property type="entry name" value="tRNA_synthFbeta"/>
    <property type="match status" value="1"/>
</dbReference>
<evidence type="ECO:0000256" key="15">
    <source>
        <dbReference type="HAMAP-Rule" id="MF_00283"/>
    </source>
</evidence>
<dbReference type="PROSITE" id="PS51447">
    <property type="entry name" value="FDX_ACB"/>
    <property type="match status" value="1"/>
</dbReference>
<evidence type="ECO:0000259" key="19">
    <source>
        <dbReference type="PROSITE" id="PS51483"/>
    </source>
</evidence>
<dbReference type="InterPro" id="IPR045864">
    <property type="entry name" value="aa-tRNA-synth_II/BPL/LPL"/>
</dbReference>
<dbReference type="SUPFAM" id="SSF46955">
    <property type="entry name" value="Putative DNA-binding domain"/>
    <property type="match status" value="1"/>
</dbReference>
<dbReference type="Proteomes" id="UP000016057">
    <property type="component" value="Unassembled WGS sequence"/>
</dbReference>
<comment type="catalytic activity">
    <reaction evidence="14 15">
        <text>tRNA(Phe) + L-phenylalanine + ATP = L-phenylalanyl-tRNA(Phe) + AMP + diphosphate + H(+)</text>
        <dbReference type="Rhea" id="RHEA:19413"/>
        <dbReference type="Rhea" id="RHEA-COMP:9668"/>
        <dbReference type="Rhea" id="RHEA-COMP:9699"/>
        <dbReference type="ChEBI" id="CHEBI:15378"/>
        <dbReference type="ChEBI" id="CHEBI:30616"/>
        <dbReference type="ChEBI" id="CHEBI:33019"/>
        <dbReference type="ChEBI" id="CHEBI:58095"/>
        <dbReference type="ChEBI" id="CHEBI:78442"/>
        <dbReference type="ChEBI" id="CHEBI:78531"/>
        <dbReference type="ChEBI" id="CHEBI:456215"/>
        <dbReference type="EC" id="6.1.1.20"/>
    </reaction>
</comment>
<dbReference type="PANTHER" id="PTHR10947">
    <property type="entry name" value="PHENYLALANYL-TRNA SYNTHETASE BETA CHAIN AND LEUCINE-RICH REPEAT-CONTAINING PROTEIN 47"/>
    <property type="match status" value="1"/>
</dbReference>
<dbReference type="HAMAP" id="MF_00283">
    <property type="entry name" value="Phe_tRNA_synth_beta1"/>
    <property type="match status" value="1"/>
</dbReference>
<dbReference type="Gene3D" id="3.30.56.10">
    <property type="match status" value="2"/>
</dbReference>
<feature type="binding site" evidence="15">
    <location>
        <position position="459"/>
    </location>
    <ligand>
        <name>Mg(2+)</name>
        <dbReference type="ChEBI" id="CHEBI:18420"/>
        <note>shared with alpha subunit</note>
    </ligand>
</feature>
<dbReference type="FunFam" id="3.30.56.10:FF:000002">
    <property type="entry name" value="Phenylalanine--tRNA ligase beta subunit"/>
    <property type="match status" value="1"/>
</dbReference>
<dbReference type="InterPro" id="IPR033714">
    <property type="entry name" value="tRNA_bind_bactPheRS"/>
</dbReference>
<evidence type="ECO:0000256" key="12">
    <source>
        <dbReference type="ARBA" id="ARBA00022917"/>
    </source>
</evidence>
<evidence type="ECO:0000313" key="21">
    <source>
        <dbReference type="Proteomes" id="UP000016057"/>
    </source>
</evidence>
<dbReference type="PATRIC" id="fig|1234409.3.peg.1160"/>
<evidence type="ECO:0000256" key="11">
    <source>
        <dbReference type="ARBA" id="ARBA00022884"/>
    </source>
</evidence>
<dbReference type="Pfam" id="PF03484">
    <property type="entry name" value="B5"/>
    <property type="match status" value="1"/>
</dbReference>
<reference evidence="20 21" key="1">
    <citation type="journal article" date="2013" name="Genome Announc.">
        <title>Draft Genome Sequence of Catellicoccus marimammalium, a Novel Species Commonly Found in Gull Feces.</title>
        <authorList>
            <person name="Weigand M.R."/>
            <person name="Ryu H."/>
            <person name="Bozcek L."/>
            <person name="Konstantinidis K.T."/>
            <person name="Santo Domingo J.W."/>
        </authorList>
    </citation>
    <scope>NUCLEOTIDE SEQUENCE [LARGE SCALE GENOMIC DNA]</scope>
    <source>
        <strain evidence="20 21">M35/04/3</strain>
    </source>
</reference>
<evidence type="ECO:0000256" key="16">
    <source>
        <dbReference type="PROSITE-ProRule" id="PRU00209"/>
    </source>
</evidence>
<dbReference type="GO" id="GO:0000287">
    <property type="term" value="F:magnesium ion binding"/>
    <property type="evidence" value="ECO:0007669"/>
    <property type="project" value="UniProtKB-UniRule"/>
</dbReference>
<feature type="binding site" evidence="15">
    <location>
        <position position="469"/>
    </location>
    <ligand>
        <name>Mg(2+)</name>
        <dbReference type="ChEBI" id="CHEBI:18420"/>
        <note>shared with alpha subunit</note>
    </ligand>
</feature>
<feature type="domain" description="FDX-ACB" evidence="18">
    <location>
        <begin position="706"/>
        <end position="799"/>
    </location>
</feature>
<dbReference type="InterPro" id="IPR004532">
    <property type="entry name" value="Phe-tRNA-ligase_IIc_bsu_bact"/>
</dbReference>
<dbReference type="GO" id="GO:0140096">
    <property type="term" value="F:catalytic activity, acting on a protein"/>
    <property type="evidence" value="ECO:0007669"/>
    <property type="project" value="UniProtKB-ARBA"/>
</dbReference>
<evidence type="ECO:0000313" key="20">
    <source>
        <dbReference type="EMBL" id="EKU26933.1"/>
    </source>
</evidence>
<keyword evidence="4 15" id="KW-0963">Cytoplasm</keyword>
<dbReference type="InterPro" id="IPR041616">
    <property type="entry name" value="PheRS_beta_core"/>
</dbReference>
<protein>
    <recommendedName>
        <fullName evidence="15">Phenylalanine--tRNA ligase beta subunit</fullName>
        <ecNumber evidence="15">6.1.1.20</ecNumber>
    </recommendedName>
    <alternativeName>
        <fullName evidence="15">Phenylalanyl-tRNA synthetase beta subunit</fullName>
        <shortName evidence="15">PheRS</shortName>
    </alternativeName>
</protein>
<evidence type="ECO:0000256" key="2">
    <source>
        <dbReference type="ARBA" id="ARBA00008653"/>
    </source>
</evidence>
<dbReference type="InterPro" id="IPR020825">
    <property type="entry name" value="Phe-tRNA_synthase-like_B3/B4"/>
</dbReference>
<dbReference type="FunFam" id="3.30.930.10:FF:000022">
    <property type="entry name" value="Phenylalanine--tRNA ligase beta subunit"/>
    <property type="match status" value="1"/>
</dbReference>
<dbReference type="RefSeq" id="WP_009492048.1">
    <property type="nucleotide sequence ID" value="NZ_AMYT01000022.1"/>
</dbReference>
<dbReference type="InterPro" id="IPR009061">
    <property type="entry name" value="DNA-bd_dom_put_sf"/>
</dbReference>
<keyword evidence="12 15" id="KW-0648">Protein biosynthesis</keyword>
<dbReference type="PROSITE" id="PS51483">
    <property type="entry name" value="B5"/>
    <property type="match status" value="1"/>
</dbReference>
<evidence type="ECO:0000256" key="13">
    <source>
        <dbReference type="ARBA" id="ARBA00023146"/>
    </source>
</evidence>
<evidence type="ECO:0000256" key="6">
    <source>
        <dbReference type="ARBA" id="ARBA00022598"/>
    </source>
</evidence>
<dbReference type="SUPFAM" id="SSF54991">
    <property type="entry name" value="Anticodon-binding domain of PheRS"/>
    <property type="match status" value="1"/>
</dbReference>
<dbReference type="Gene3D" id="3.50.40.10">
    <property type="entry name" value="Phenylalanyl-trna Synthetase, Chain B, domain 3"/>
    <property type="match status" value="1"/>
</dbReference>
<evidence type="ECO:0000256" key="9">
    <source>
        <dbReference type="ARBA" id="ARBA00022840"/>
    </source>
</evidence>
<keyword evidence="7 15" id="KW-0479">Metal-binding</keyword>
<gene>
    <name evidence="15" type="primary">pheT</name>
    <name evidence="20" type="ORF">C683_1208</name>
</gene>
<comment type="caution">
    <text evidence="20">The sequence shown here is derived from an EMBL/GenBank/DDBJ whole genome shotgun (WGS) entry which is preliminary data.</text>
</comment>
<evidence type="ECO:0000256" key="8">
    <source>
        <dbReference type="ARBA" id="ARBA00022741"/>
    </source>
</evidence>
<dbReference type="GO" id="GO:0004826">
    <property type="term" value="F:phenylalanine-tRNA ligase activity"/>
    <property type="evidence" value="ECO:0007669"/>
    <property type="project" value="UniProtKB-UniRule"/>
</dbReference>
<accession>K8ZK13</accession>
<evidence type="ECO:0000259" key="17">
    <source>
        <dbReference type="PROSITE" id="PS50886"/>
    </source>
</evidence>
<keyword evidence="13 15" id="KW-0030">Aminoacyl-tRNA synthetase</keyword>